<keyword evidence="5" id="KW-0915">Sodium</keyword>
<dbReference type="EMBL" id="LGRX02018896">
    <property type="protein sequence ID" value="KAK3259269.1"/>
    <property type="molecule type" value="Genomic_DNA"/>
</dbReference>
<keyword evidence="4 11" id="KW-1133">Transmembrane helix</keyword>
<reference evidence="13 14" key="1">
    <citation type="journal article" date="2015" name="Genome Biol. Evol.">
        <title>Comparative Genomics of a Bacterivorous Green Alga Reveals Evolutionary Causalities and Consequences of Phago-Mixotrophic Mode of Nutrition.</title>
        <authorList>
            <person name="Burns J.A."/>
            <person name="Paasch A."/>
            <person name="Narechania A."/>
            <person name="Kim E."/>
        </authorList>
    </citation>
    <scope>NUCLEOTIDE SEQUENCE [LARGE SCALE GENOMIC DNA]</scope>
    <source>
        <strain evidence="13 14">PLY_AMNH</strain>
    </source>
</reference>
<evidence type="ECO:0000256" key="1">
    <source>
        <dbReference type="ARBA" id="ARBA00004141"/>
    </source>
</evidence>
<accession>A0AAE0FGF7</accession>
<dbReference type="GO" id="GO:0005768">
    <property type="term" value="C:endosome"/>
    <property type="evidence" value="ECO:0007669"/>
    <property type="project" value="TreeGrafter"/>
</dbReference>
<evidence type="ECO:0000256" key="5">
    <source>
        <dbReference type="ARBA" id="ARBA00023053"/>
    </source>
</evidence>
<proteinExistence type="predicted"/>
<evidence type="ECO:0000256" key="4">
    <source>
        <dbReference type="ARBA" id="ARBA00022989"/>
    </source>
</evidence>
<comment type="catalytic activity">
    <reaction evidence="9">
        <text>Na(+)(in) + H(+)(out) = Na(+)(out) + H(+)(in)</text>
        <dbReference type="Rhea" id="RHEA:29419"/>
        <dbReference type="ChEBI" id="CHEBI:15378"/>
        <dbReference type="ChEBI" id="CHEBI:29101"/>
    </reaction>
</comment>
<feature type="transmembrane region" description="Helical" evidence="11">
    <location>
        <begin position="115"/>
        <end position="139"/>
    </location>
</feature>
<keyword evidence="14" id="KW-1185">Reference proteome</keyword>
<evidence type="ECO:0000256" key="3">
    <source>
        <dbReference type="ARBA" id="ARBA00022692"/>
    </source>
</evidence>
<dbReference type="InterPro" id="IPR006153">
    <property type="entry name" value="Cation/H_exchanger_TM"/>
</dbReference>
<dbReference type="GO" id="GO:0005886">
    <property type="term" value="C:plasma membrane"/>
    <property type="evidence" value="ECO:0007669"/>
    <property type="project" value="TreeGrafter"/>
</dbReference>
<feature type="transmembrane region" description="Helical" evidence="11">
    <location>
        <begin position="180"/>
        <end position="201"/>
    </location>
</feature>
<dbReference type="PANTHER" id="PTHR10110:SF187">
    <property type="entry name" value="SODIUM_HYDROGEN EXCHANGER"/>
    <property type="match status" value="1"/>
</dbReference>
<gene>
    <name evidence="13" type="ORF">CYMTET_31726</name>
</gene>
<comment type="subcellular location">
    <subcellularLocation>
        <location evidence="1">Membrane</location>
        <topology evidence="1">Multi-pass membrane protein</topology>
    </subcellularLocation>
</comment>
<dbReference type="PANTHER" id="PTHR10110">
    <property type="entry name" value="SODIUM/HYDROGEN EXCHANGER"/>
    <property type="match status" value="1"/>
</dbReference>
<dbReference type="InterPro" id="IPR004709">
    <property type="entry name" value="NaH_exchanger"/>
</dbReference>
<evidence type="ECO:0000256" key="8">
    <source>
        <dbReference type="ARBA" id="ARBA00023201"/>
    </source>
</evidence>
<evidence type="ECO:0000256" key="7">
    <source>
        <dbReference type="ARBA" id="ARBA00023136"/>
    </source>
</evidence>
<comment type="caution">
    <text evidence="13">The sequence shown here is derived from an EMBL/GenBank/DDBJ whole genome shotgun (WGS) entry which is preliminary data.</text>
</comment>
<dbReference type="PRINTS" id="PR01084">
    <property type="entry name" value="NAHEXCHNGR"/>
</dbReference>
<evidence type="ECO:0000256" key="11">
    <source>
        <dbReference type="SAM" id="Phobius"/>
    </source>
</evidence>
<dbReference type="Proteomes" id="UP001190700">
    <property type="component" value="Unassembled WGS sequence"/>
</dbReference>
<evidence type="ECO:0000313" key="14">
    <source>
        <dbReference type="Proteomes" id="UP001190700"/>
    </source>
</evidence>
<feature type="transmembrane region" description="Helical" evidence="11">
    <location>
        <begin position="151"/>
        <end position="173"/>
    </location>
</feature>
<evidence type="ECO:0000256" key="2">
    <source>
        <dbReference type="ARBA" id="ARBA00022448"/>
    </source>
</evidence>
<dbReference type="GO" id="GO:0015385">
    <property type="term" value="F:sodium:proton antiporter activity"/>
    <property type="evidence" value="ECO:0007669"/>
    <property type="project" value="InterPro"/>
</dbReference>
<dbReference type="GO" id="GO:0015386">
    <property type="term" value="F:potassium:proton antiporter activity"/>
    <property type="evidence" value="ECO:0007669"/>
    <property type="project" value="TreeGrafter"/>
</dbReference>
<dbReference type="InterPro" id="IPR018422">
    <property type="entry name" value="Cation/H_exchanger_CPA1"/>
</dbReference>
<evidence type="ECO:0000256" key="6">
    <source>
        <dbReference type="ARBA" id="ARBA00023065"/>
    </source>
</evidence>
<evidence type="ECO:0000256" key="10">
    <source>
        <dbReference type="ARBA" id="ARBA00047912"/>
    </source>
</evidence>
<keyword evidence="7 11" id="KW-0472">Membrane</keyword>
<comment type="catalytic activity">
    <reaction evidence="10">
        <text>K(+)(in) + H(+)(out) = K(+)(out) + H(+)(in)</text>
        <dbReference type="Rhea" id="RHEA:29467"/>
        <dbReference type="ChEBI" id="CHEBI:15378"/>
        <dbReference type="ChEBI" id="CHEBI:29103"/>
    </reaction>
</comment>
<dbReference type="GO" id="GO:0098719">
    <property type="term" value="P:sodium ion import across plasma membrane"/>
    <property type="evidence" value="ECO:0007669"/>
    <property type="project" value="TreeGrafter"/>
</dbReference>
<evidence type="ECO:0000313" key="13">
    <source>
        <dbReference type="EMBL" id="KAK3259269.1"/>
    </source>
</evidence>
<sequence>MAGSDYDLESLVEDEEEDKANLDYSVVLQLSMLILAFLFAYVLKRSNFHYLHEAGAAMMLGAFVGCTVKFAGGTKHSFKENMDFHEEIFFLVLLPPIIFESGYNMTQVKAFFRNFGGICVFAFLGTTISTVIIGSIVYFAGYCGLIYELNLINSLIFGALISATDPVTVLAIFQELRVDVDLYSLVFGESVLNDAVAIVLFKTLTAFTNTPVTTHGVIAAFLQFGVIFVGSLVIGTAVALSAAMLFKVLRLKGQEEFYVIETCLVVLFP</sequence>
<protein>
    <recommendedName>
        <fullName evidence="12">Cation/H+ exchanger transmembrane domain-containing protein</fullName>
    </recommendedName>
</protein>
<dbReference type="Pfam" id="PF00999">
    <property type="entry name" value="Na_H_Exchanger"/>
    <property type="match status" value="1"/>
</dbReference>
<name>A0AAE0FGF7_9CHLO</name>
<feature type="transmembrane region" description="Helical" evidence="11">
    <location>
        <begin position="50"/>
        <end position="72"/>
    </location>
</feature>
<feature type="transmembrane region" description="Helical" evidence="11">
    <location>
        <begin position="221"/>
        <end position="246"/>
    </location>
</feature>
<evidence type="ECO:0000256" key="9">
    <source>
        <dbReference type="ARBA" id="ARBA00047524"/>
    </source>
</evidence>
<dbReference type="GO" id="GO:0051453">
    <property type="term" value="P:regulation of intracellular pH"/>
    <property type="evidence" value="ECO:0007669"/>
    <property type="project" value="TreeGrafter"/>
</dbReference>
<dbReference type="Gene3D" id="6.10.140.1330">
    <property type="match status" value="1"/>
</dbReference>
<feature type="transmembrane region" description="Helical" evidence="11">
    <location>
        <begin position="84"/>
        <end position="103"/>
    </location>
</feature>
<organism evidence="13 14">
    <name type="scientific">Cymbomonas tetramitiformis</name>
    <dbReference type="NCBI Taxonomy" id="36881"/>
    <lineage>
        <taxon>Eukaryota</taxon>
        <taxon>Viridiplantae</taxon>
        <taxon>Chlorophyta</taxon>
        <taxon>Pyramimonadophyceae</taxon>
        <taxon>Pyramimonadales</taxon>
        <taxon>Pyramimonadaceae</taxon>
        <taxon>Cymbomonas</taxon>
    </lineage>
</organism>
<feature type="transmembrane region" description="Helical" evidence="11">
    <location>
        <begin position="24"/>
        <end position="43"/>
    </location>
</feature>
<keyword evidence="2" id="KW-0813">Transport</keyword>
<keyword evidence="6" id="KW-0406">Ion transport</keyword>
<feature type="domain" description="Cation/H+ exchanger transmembrane" evidence="12">
    <location>
        <begin position="35"/>
        <end position="267"/>
    </location>
</feature>
<dbReference type="AlphaFoldDB" id="A0AAE0FGF7"/>
<keyword evidence="3 11" id="KW-0812">Transmembrane</keyword>
<keyword evidence="8" id="KW-0739">Sodium transport</keyword>
<evidence type="ECO:0000259" key="12">
    <source>
        <dbReference type="Pfam" id="PF00999"/>
    </source>
</evidence>